<keyword evidence="7 8" id="KW-0472">Membrane</keyword>
<evidence type="ECO:0000259" key="9">
    <source>
        <dbReference type="PROSITE" id="PS50928"/>
    </source>
</evidence>
<name>A0A844W5G8_9RHOB</name>
<dbReference type="EMBL" id="WNXQ01000004">
    <property type="protein sequence ID" value="MWB78061.1"/>
    <property type="molecule type" value="Genomic_DNA"/>
</dbReference>
<dbReference type="GO" id="GO:0055085">
    <property type="term" value="P:transmembrane transport"/>
    <property type="evidence" value="ECO:0007669"/>
    <property type="project" value="InterPro"/>
</dbReference>
<feature type="domain" description="ABC transmembrane type-1" evidence="9">
    <location>
        <begin position="64"/>
        <end position="251"/>
    </location>
</feature>
<feature type="transmembrane region" description="Helical" evidence="8">
    <location>
        <begin position="136"/>
        <end position="155"/>
    </location>
</feature>
<keyword evidence="4" id="KW-0997">Cell inner membrane</keyword>
<dbReference type="PANTHER" id="PTHR43357:SF4">
    <property type="entry name" value="INNER MEMBRANE ABC TRANSPORTER PERMEASE PROTEIN YDCV"/>
    <property type="match status" value="1"/>
</dbReference>
<evidence type="ECO:0000313" key="11">
    <source>
        <dbReference type="Proteomes" id="UP000443843"/>
    </source>
</evidence>
<dbReference type="InterPro" id="IPR035906">
    <property type="entry name" value="MetI-like_sf"/>
</dbReference>
<evidence type="ECO:0000313" key="10">
    <source>
        <dbReference type="EMBL" id="MWB78061.1"/>
    </source>
</evidence>
<dbReference type="PANTHER" id="PTHR43357">
    <property type="entry name" value="INNER MEMBRANE ABC TRANSPORTER PERMEASE PROTEIN YDCV"/>
    <property type="match status" value="1"/>
</dbReference>
<feature type="transmembrane region" description="Helical" evidence="8">
    <location>
        <begin position="185"/>
        <end position="209"/>
    </location>
</feature>
<keyword evidence="6 8" id="KW-1133">Transmembrane helix</keyword>
<keyword evidence="11" id="KW-1185">Reference proteome</keyword>
<dbReference type="GO" id="GO:0005886">
    <property type="term" value="C:plasma membrane"/>
    <property type="evidence" value="ECO:0007669"/>
    <property type="project" value="UniProtKB-SubCell"/>
</dbReference>
<evidence type="ECO:0000256" key="4">
    <source>
        <dbReference type="ARBA" id="ARBA00022519"/>
    </source>
</evidence>
<evidence type="ECO:0000256" key="2">
    <source>
        <dbReference type="ARBA" id="ARBA00022448"/>
    </source>
</evidence>
<accession>A0A844W5G8</accession>
<feature type="transmembrane region" description="Helical" evidence="8">
    <location>
        <begin position="12"/>
        <end position="33"/>
    </location>
</feature>
<dbReference type="CDD" id="cd06261">
    <property type="entry name" value="TM_PBP2"/>
    <property type="match status" value="1"/>
</dbReference>
<dbReference type="InterPro" id="IPR000515">
    <property type="entry name" value="MetI-like"/>
</dbReference>
<evidence type="ECO:0000256" key="1">
    <source>
        <dbReference type="ARBA" id="ARBA00004429"/>
    </source>
</evidence>
<evidence type="ECO:0000256" key="5">
    <source>
        <dbReference type="ARBA" id="ARBA00022692"/>
    </source>
</evidence>
<proteinExistence type="inferred from homology"/>
<evidence type="ECO:0000256" key="7">
    <source>
        <dbReference type="ARBA" id="ARBA00023136"/>
    </source>
</evidence>
<feature type="transmembrane region" description="Helical" evidence="8">
    <location>
        <begin position="59"/>
        <end position="88"/>
    </location>
</feature>
<reference evidence="10 11" key="1">
    <citation type="submission" date="2019-11" db="EMBL/GenBank/DDBJ databases">
        <title>Pseudooceanicola pacifica sp. nov., isolated from deep-sea sediment of the Pacific Ocean.</title>
        <authorList>
            <person name="Lyu L."/>
        </authorList>
    </citation>
    <scope>NUCLEOTIDE SEQUENCE [LARGE SCALE GENOMIC DNA]</scope>
    <source>
        <strain evidence="10 11">216_PA32_1</strain>
    </source>
</reference>
<dbReference type="AlphaFoldDB" id="A0A844W5G8"/>
<keyword evidence="2 8" id="KW-0813">Transport</keyword>
<dbReference type="Gene3D" id="1.10.3720.10">
    <property type="entry name" value="MetI-like"/>
    <property type="match status" value="1"/>
</dbReference>
<dbReference type="RefSeq" id="WP_160382337.1">
    <property type="nucleotide sequence ID" value="NZ_WNXQ01000004.1"/>
</dbReference>
<dbReference type="Pfam" id="PF00528">
    <property type="entry name" value="BPD_transp_1"/>
    <property type="match status" value="1"/>
</dbReference>
<dbReference type="PROSITE" id="PS50928">
    <property type="entry name" value="ABC_TM1"/>
    <property type="match status" value="1"/>
</dbReference>
<comment type="similarity">
    <text evidence="8">Belongs to the binding-protein-dependent transport system permease family.</text>
</comment>
<feature type="transmembrane region" description="Helical" evidence="8">
    <location>
        <begin position="100"/>
        <end position="124"/>
    </location>
</feature>
<evidence type="ECO:0000256" key="6">
    <source>
        <dbReference type="ARBA" id="ARBA00022989"/>
    </source>
</evidence>
<protein>
    <submittedName>
        <fullName evidence="10">ABC transporter permease subunit</fullName>
    </submittedName>
</protein>
<evidence type="ECO:0000256" key="3">
    <source>
        <dbReference type="ARBA" id="ARBA00022475"/>
    </source>
</evidence>
<gene>
    <name evidence="10" type="ORF">GLS40_08510</name>
</gene>
<keyword evidence="5 8" id="KW-0812">Transmembrane</keyword>
<feature type="transmembrane region" description="Helical" evidence="8">
    <location>
        <begin position="229"/>
        <end position="251"/>
    </location>
</feature>
<evidence type="ECO:0000256" key="8">
    <source>
        <dbReference type="RuleBase" id="RU363032"/>
    </source>
</evidence>
<comment type="caution">
    <text evidence="10">The sequence shown here is derived from an EMBL/GenBank/DDBJ whole genome shotgun (WGS) entry which is preliminary data.</text>
</comment>
<keyword evidence="3" id="KW-1003">Cell membrane</keyword>
<sequence length="264" mass="28561">MQGLKASWGLTAYFWLIVIYMIFPVLIVIPVSFGNSEFLRFPPESFGLRWYRAYVSDPVWVAATVTSFRVAVLSTVIATTAGTLAGLAISRSPRRAQGPLTYAATVPIVIPHIFIALGVFILALRLKLTDNEVALAFAHAAVAMPFVVLITSAAIRQIDPTIERAARVLGAGPVRAFRVATLPPLIPAVVAAAIFAFFVSFDELIIAQFLMKGSETLPMRIWADLRLDISPVVAAVSGLLIVVTTIAMACAETLRRRALRTLAP</sequence>
<dbReference type="Proteomes" id="UP000443843">
    <property type="component" value="Unassembled WGS sequence"/>
</dbReference>
<organism evidence="10 11">
    <name type="scientific">Pseudooceanicola pacificus</name>
    <dbReference type="NCBI Taxonomy" id="2676438"/>
    <lineage>
        <taxon>Bacteria</taxon>
        <taxon>Pseudomonadati</taxon>
        <taxon>Pseudomonadota</taxon>
        <taxon>Alphaproteobacteria</taxon>
        <taxon>Rhodobacterales</taxon>
        <taxon>Paracoccaceae</taxon>
        <taxon>Pseudooceanicola</taxon>
    </lineage>
</organism>
<dbReference type="SUPFAM" id="SSF161098">
    <property type="entry name" value="MetI-like"/>
    <property type="match status" value="1"/>
</dbReference>
<comment type="subcellular location">
    <subcellularLocation>
        <location evidence="1">Cell inner membrane</location>
        <topology evidence="1">Multi-pass membrane protein</topology>
    </subcellularLocation>
    <subcellularLocation>
        <location evidence="8">Cell membrane</location>
        <topology evidence="8">Multi-pass membrane protein</topology>
    </subcellularLocation>
</comment>